<dbReference type="OrthoDB" id="2402960at2759"/>
<comment type="caution">
    <text evidence="2">The sequence shown here is derived from an EMBL/GenBank/DDBJ whole genome shotgun (WGS) entry which is preliminary data.</text>
</comment>
<accession>A0A151GVI2</accession>
<proteinExistence type="predicted"/>
<name>A0A151GVI2_DRECN</name>
<evidence type="ECO:0000313" key="2">
    <source>
        <dbReference type="EMBL" id="KYK61081.1"/>
    </source>
</evidence>
<dbReference type="Proteomes" id="UP000076580">
    <property type="component" value="Chromosome 01"/>
</dbReference>
<gene>
    <name evidence="2" type="ORF">DCS_02222</name>
</gene>
<feature type="compositionally biased region" description="Low complexity" evidence="1">
    <location>
        <begin position="96"/>
        <end position="140"/>
    </location>
</feature>
<dbReference type="InParanoid" id="A0A151GVI2"/>
<organism evidence="2 3">
    <name type="scientific">Drechmeria coniospora</name>
    <name type="common">Nematophagous fungus</name>
    <name type="synonym">Meria coniospora</name>
    <dbReference type="NCBI Taxonomy" id="98403"/>
    <lineage>
        <taxon>Eukaryota</taxon>
        <taxon>Fungi</taxon>
        <taxon>Dikarya</taxon>
        <taxon>Ascomycota</taxon>
        <taxon>Pezizomycotina</taxon>
        <taxon>Sordariomycetes</taxon>
        <taxon>Hypocreomycetidae</taxon>
        <taxon>Hypocreales</taxon>
        <taxon>Ophiocordycipitaceae</taxon>
        <taxon>Drechmeria</taxon>
    </lineage>
</organism>
<evidence type="ECO:0000313" key="3">
    <source>
        <dbReference type="Proteomes" id="UP000076580"/>
    </source>
</evidence>
<sequence length="410" mass="43690">MDDQFGGRTDDDLFYDDFEPVDSAPIVVADTPSTVQSMLTTPPTMTAPSVQPDRPPVAPRSKPNGLASSRFANQPDTPPAAAKTKNSGGGRNRAKASIPDSSSPAPASASMPSSAPQSETDTPAATSSPPSTTKPARPAGQPAPAPAPAPATGAAPPSSRLRSGANPRQKPTDTELAAKMARMKLLAAEQTRKFEMAEKDQKQHEQAYARGMEDARKRRAEEAERRRRGEEDRRRLDDERAKNRERKLKAMSMKEGGWDEGKDAQAAEEGSRRAFRGANGSIRGTRSPAGLAGSRYHAVDGGEQQQQQHDVDRFLEERPRGRGRGRGGRGGAGRGRGGGGTPPSTSTKAQEAAPSLTKDEFPSLPLGTQKPAVDEKGPAIAAMPELPKLPAIGKWDDEVEAMEELKNKQL</sequence>
<reference evidence="2 3" key="1">
    <citation type="journal article" date="2016" name="Sci. Rep.">
        <title>Insights into Adaptations to a Near-Obligate Nematode Endoparasitic Lifestyle from the Finished Genome of Drechmeria coniospora.</title>
        <authorList>
            <person name="Zhang L."/>
            <person name="Zhou Z."/>
            <person name="Guo Q."/>
            <person name="Fokkens L."/>
            <person name="Miskei M."/>
            <person name="Pocsi I."/>
            <person name="Zhang W."/>
            <person name="Chen M."/>
            <person name="Wang L."/>
            <person name="Sun Y."/>
            <person name="Donzelli B.G."/>
            <person name="Gibson D.M."/>
            <person name="Nelson D.R."/>
            <person name="Luo J.G."/>
            <person name="Rep M."/>
            <person name="Liu H."/>
            <person name="Yang S."/>
            <person name="Wang J."/>
            <person name="Krasnoff S.B."/>
            <person name="Xu Y."/>
            <person name="Molnar I."/>
            <person name="Lin M."/>
        </authorList>
    </citation>
    <scope>NUCLEOTIDE SEQUENCE [LARGE SCALE GENOMIC DNA]</scope>
    <source>
        <strain evidence="2 3">ARSEF 6962</strain>
    </source>
</reference>
<dbReference type="EMBL" id="LAYC01000001">
    <property type="protein sequence ID" value="KYK61081.1"/>
    <property type="molecule type" value="Genomic_DNA"/>
</dbReference>
<dbReference type="GeneID" id="63714865"/>
<evidence type="ECO:0000256" key="1">
    <source>
        <dbReference type="SAM" id="MobiDB-lite"/>
    </source>
</evidence>
<feature type="compositionally biased region" description="Polar residues" evidence="1">
    <location>
        <begin position="66"/>
        <end position="75"/>
    </location>
</feature>
<feature type="compositionally biased region" description="Basic and acidic residues" evidence="1">
    <location>
        <begin position="256"/>
        <end position="272"/>
    </location>
</feature>
<keyword evidence="3" id="KW-1185">Reference proteome</keyword>
<dbReference type="STRING" id="98403.A0A151GVI2"/>
<protein>
    <submittedName>
        <fullName evidence="2">Uncharacterized protein</fullName>
    </submittedName>
</protein>
<feature type="region of interest" description="Disordered" evidence="1">
    <location>
        <begin position="32"/>
        <end position="385"/>
    </location>
</feature>
<feature type="compositionally biased region" description="Gly residues" evidence="1">
    <location>
        <begin position="328"/>
        <end position="341"/>
    </location>
</feature>
<feature type="compositionally biased region" description="Polar residues" evidence="1">
    <location>
        <begin position="32"/>
        <end position="49"/>
    </location>
</feature>
<feature type="compositionally biased region" description="Basic and acidic residues" evidence="1">
    <location>
        <begin position="190"/>
        <end position="242"/>
    </location>
</feature>
<feature type="compositionally biased region" description="Low complexity" evidence="1">
    <location>
        <begin position="177"/>
        <end position="188"/>
    </location>
</feature>
<feature type="compositionally biased region" description="Basic and acidic residues" evidence="1">
    <location>
        <begin position="309"/>
        <end position="320"/>
    </location>
</feature>
<dbReference type="RefSeq" id="XP_040660433.1">
    <property type="nucleotide sequence ID" value="XM_040799550.1"/>
</dbReference>
<dbReference type="AlphaFoldDB" id="A0A151GVI2"/>